<dbReference type="SUPFAM" id="SSF51445">
    <property type="entry name" value="(Trans)glycosidases"/>
    <property type="match status" value="1"/>
</dbReference>
<feature type="domain" description="Glycosyl-hydrolase 97 C-terminal oligomerisation" evidence="6">
    <location>
        <begin position="526"/>
        <end position="617"/>
    </location>
</feature>
<dbReference type="EMBL" id="WRXN01000008">
    <property type="protein sequence ID" value="MVT10351.1"/>
    <property type="molecule type" value="Genomic_DNA"/>
</dbReference>
<protein>
    <recommendedName>
        <fullName evidence="9">Alpha-glucosidase</fullName>
    </recommendedName>
</protein>
<gene>
    <name evidence="7" type="ORF">GO493_18910</name>
</gene>
<dbReference type="Gene3D" id="3.20.20.70">
    <property type="entry name" value="Aldolase class I"/>
    <property type="match status" value="1"/>
</dbReference>
<comment type="cofactor">
    <cofactor evidence="1">
        <name>Ca(2+)</name>
        <dbReference type="ChEBI" id="CHEBI:29108"/>
    </cofactor>
</comment>
<evidence type="ECO:0000313" key="7">
    <source>
        <dbReference type="EMBL" id="MVT10351.1"/>
    </source>
</evidence>
<dbReference type="Pfam" id="PF14508">
    <property type="entry name" value="GH97_N"/>
    <property type="match status" value="1"/>
</dbReference>
<dbReference type="RefSeq" id="WP_157307795.1">
    <property type="nucleotide sequence ID" value="NZ_WRXN01000008.1"/>
</dbReference>
<dbReference type="PANTHER" id="PTHR35803:SF3">
    <property type="entry name" value="ALPHA-GLUCOSIDASE"/>
    <property type="match status" value="1"/>
</dbReference>
<dbReference type="InterPro" id="IPR013785">
    <property type="entry name" value="Aldolase_TIM"/>
</dbReference>
<reference evidence="7 8" key="1">
    <citation type="submission" date="2019-12" db="EMBL/GenBank/DDBJ databases">
        <title>Chitinophaga sp. strain ysch24 (GDMCC 1.1355), whole genome shotgun sequence.</title>
        <authorList>
            <person name="Zhang X."/>
        </authorList>
    </citation>
    <scope>NUCLEOTIDE SEQUENCE [LARGE SCALE GENOMIC DNA]</scope>
    <source>
        <strain evidence="8">ysch24</strain>
    </source>
</reference>
<accession>A0A7K1U7N0</accession>
<dbReference type="InterPro" id="IPR029483">
    <property type="entry name" value="GH97_C"/>
</dbReference>
<dbReference type="InterPro" id="IPR019563">
    <property type="entry name" value="GH97_catalytic"/>
</dbReference>
<evidence type="ECO:0000256" key="2">
    <source>
        <dbReference type="ARBA" id="ARBA00011245"/>
    </source>
</evidence>
<evidence type="ECO:0000259" key="6">
    <source>
        <dbReference type="Pfam" id="PF14509"/>
    </source>
</evidence>
<keyword evidence="3" id="KW-0106">Calcium</keyword>
<dbReference type="InterPro" id="IPR017853">
    <property type="entry name" value="GH"/>
</dbReference>
<dbReference type="AlphaFoldDB" id="A0A7K1U7N0"/>
<comment type="caution">
    <text evidence="7">The sequence shown here is derived from an EMBL/GenBank/DDBJ whole genome shotgun (WGS) entry which is preliminary data.</text>
</comment>
<feature type="domain" description="Glycosyl-hydrolase 97 N-terminal" evidence="5">
    <location>
        <begin position="42"/>
        <end position="276"/>
    </location>
</feature>
<comment type="subunit">
    <text evidence="2">Monomer.</text>
</comment>
<sequence>MKIHLVFINSSMSNMIRMGTLWIMCLIYGLAGICQTRKTYNVQSPDKSTSFEIRTDSYGQLQYRMSYNGRKIIDWSELGIVTASRKKQDKNFITGIKKVAHKETFAWLFGECDSIKNNYNELIVQCTRQELHYGIVVRAFNRSVAFRYLLQKAIESPFRFINEATTFQLAGNYTLFQYNQESVFTPTDIDTLNKNCDLPATLTNGELYISIGEADNNQFTKAELKRGKENSSLIIEYVRDSTVVITGKWLTPWRSISVSKTAIGLHDFSDLGLRLSPASNRPVSPAIKPGKLIRAQLNTQSGLDCIDFAARHHFQYIMYDAGWYGAEFYSSSDPTQVIPAIDMPRVITYGKEKGIGVILYVNYVGLKEKLDTILPLYKNWGVAGLKFGFVDGLTQNGIIWLNNAIQKVNEYGFVLNIHDNYKPTGLSRTYPALLTQEGVRGDENSPDAFHNTVLPFTRFLAGAADFTYCFPNSRNSFSKNIKVSKVQQLSLAVVYYSPLQAIFWYGQPIDYTNEEEIEFFSCLPTVWNESYYLAGGIGKNIAVARRHGDTWYIGCVSGFESWVTELKMGFLPPSITYEATIYEDDDSGGIHKRTEVVHKGNMFPVNIRAKAGQAIILREKTSLRNTDKKQNN</sequence>
<dbReference type="InterPro" id="IPR014718">
    <property type="entry name" value="GH-type_carb-bd"/>
</dbReference>
<evidence type="ECO:0000313" key="8">
    <source>
        <dbReference type="Proteomes" id="UP000461730"/>
    </source>
</evidence>
<dbReference type="GO" id="GO:0030246">
    <property type="term" value="F:carbohydrate binding"/>
    <property type="evidence" value="ECO:0007669"/>
    <property type="project" value="InterPro"/>
</dbReference>
<organism evidence="7 8">
    <name type="scientific">Chitinophaga tropicalis</name>
    <dbReference type="NCBI Taxonomy" id="2683588"/>
    <lineage>
        <taxon>Bacteria</taxon>
        <taxon>Pseudomonadati</taxon>
        <taxon>Bacteroidota</taxon>
        <taxon>Chitinophagia</taxon>
        <taxon>Chitinophagales</taxon>
        <taxon>Chitinophagaceae</taxon>
        <taxon>Chitinophaga</taxon>
    </lineage>
</organism>
<keyword evidence="8" id="KW-1185">Reference proteome</keyword>
<dbReference type="Pfam" id="PF10566">
    <property type="entry name" value="Glyco_hydro_97"/>
    <property type="match status" value="1"/>
</dbReference>
<evidence type="ECO:0008006" key="9">
    <source>
        <dbReference type="Google" id="ProtNLM"/>
    </source>
</evidence>
<evidence type="ECO:0000256" key="1">
    <source>
        <dbReference type="ARBA" id="ARBA00001913"/>
    </source>
</evidence>
<evidence type="ECO:0000259" key="4">
    <source>
        <dbReference type="Pfam" id="PF10566"/>
    </source>
</evidence>
<feature type="domain" description="Glycosyl-hydrolase 97 catalytic" evidence="4">
    <location>
        <begin position="294"/>
        <end position="439"/>
    </location>
</feature>
<dbReference type="InterPro" id="IPR052720">
    <property type="entry name" value="Glycosyl_hydrolase_97"/>
</dbReference>
<dbReference type="Gene3D" id="2.70.98.10">
    <property type="match status" value="1"/>
</dbReference>
<dbReference type="Proteomes" id="UP000461730">
    <property type="component" value="Unassembled WGS sequence"/>
</dbReference>
<name>A0A7K1U7N0_9BACT</name>
<proteinExistence type="predicted"/>
<evidence type="ECO:0000259" key="5">
    <source>
        <dbReference type="Pfam" id="PF14508"/>
    </source>
</evidence>
<dbReference type="InterPro" id="IPR029486">
    <property type="entry name" value="GH97_N"/>
</dbReference>
<dbReference type="PANTHER" id="PTHR35803">
    <property type="entry name" value="GLUCAN 1,4-ALPHA-GLUCOSIDASE SUSB-RELATED"/>
    <property type="match status" value="1"/>
</dbReference>
<dbReference type="Pfam" id="PF14509">
    <property type="entry name" value="GH97_C"/>
    <property type="match status" value="1"/>
</dbReference>
<evidence type="ECO:0000256" key="3">
    <source>
        <dbReference type="ARBA" id="ARBA00022837"/>
    </source>
</evidence>